<keyword evidence="14" id="KW-1133">Transmembrane helix</keyword>
<dbReference type="GO" id="GO:0016705">
    <property type="term" value="F:oxidoreductase activity, acting on paired donors, with incorporation or reduction of molecular oxygen"/>
    <property type="evidence" value="ECO:0007669"/>
    <property type="project" value="InterPro"/>
</dbReference>
<keyword evidence="8" id="KW-0492">Microsome</keyword>
<dbReference type="GO" id="GO:0004497">
    <property type="term" value="F:monooxygenase activity"/>
    <property type="evidence" value="ECO:0007669"/>
    <property type="project" value="UniProtKB-KW"/>
</dbReference>
<dbReference type="PANTHER" id="PTHR24291:SF187">
    <property type="entry name" value="CYTOCHROME P450 4AE1-RELATED"/>
    <property type="match status" value="1"/>
</dbReference>
<dbReference type="PANTHER" id="PTHR24291">
    <property type="entry name" value="CYTOCHROME P450 FAMILY 4"/>
    <property type="match status" value="1"/>
</dbReference>
<dbReference type="SUPFAM" id="SSF48264">
    <property type="entry name" value="Cytochrome P450"/>
    <property type="match status" value="1"/>
</dbReference>
<keyword evidence="7" id="KW-0256">Endoplasmic reticulum</keyword>
<reference evidence="15 16" key="1">
    <citation type="submission" date="2023-03" db="EMBL/GenBank/DDBJ databases">
        <title>Genome insight into feeding habits of ladybird beetles.</title>
        <authorList>
            <person name="Li H.-S."/>
            <person name="Huang Y.-H."/>
            <person name="Pang H."/>
        </authorList>
    </citation>
    <scope>NUCLEOTIDE SEQUENCE [LARGE SCALE GENOMIC DNA]</scope>
    <source>
        <strain evidence="15">SYSU_2023b</strain>
        <tissue evidence="15">Whole body</tissue>
    </source>
</reference>
<dbReference type="InterPro" id="IPR002401">
    <property type="entry name" value="Cyt_P450_E_grp-I"/>
</dbReference>
<evidence type="ECO:0000256" key="7">
    <source>
        <dbReference type="ARBA" id="ARBA00022824"/>
    </source>
</evidence>
<keyword evidence="9 13" id="KW-0560">Oxidoreductase</keyword>
<dbReference type="CDD" id="cd20628">
    <property type="entry name" value="CYP4"/>
    <property type="match status" value="1"/>
</dbReference>
<evidence type="ECO:0000256" key="5">
    <source>
        <dbReference type="ARBA" id="ARBA00022617"/>
    </source>
</evidence>
<evidence type="ECO:0000256" key="1">
    <source>
        <dbReference type="ARBA" id="ARBA00001971"/>
    </source>
</evidence>
<dbReference type="PRINTS" id="PR00385">
    <property type="entry name" value="P450"/>
</dbReference>
<keyword evidence="10 12" id="KW-0408">Iron</keyword>
<protein>
    <recommendedName>
        <fullName evidence="17">Cytochrome P450</fullName>
    </recommendedName>
</protein>
<evidence type="ECO:0000256" key="3">
    <source>
        <dbReference type="ARBA" id="ARBA00004406"/>
    </source>
</evidence>
<evidence type="ECO:0000256" key="14">
    <source>
        <dbReference type="SAM" id="Phobius"/>
    </source>
</evidence>
<evidence type="ECO:0000256" key="12">
    <source>
        <dbReference type="PIRSR" id="PIRSR602401-1"/>
    </source>
</evidence>
<keyword evidence="14" id="KW-0472">Membrane</keyword>
<dbReference type="InterPro" id="IPR017972">
    <property type="entry name" value="Cyt_P450_CS"/>
</dbReference>
<dbReference type="Gene3D" id="1.10.630.10">
    <property type="entry name" value="Cytochrome P450"/>
    <property type="match status" value="1"/>
</dbReference>
<comment type="cofactor">
    <cofactor evidence="1 12">
        <name>heme</name>
        <dbReference type="ChEBI" id="CHEBI:30413"/>
    </cofactor>
</comment>
<dbReference type="InterPro" id="IPR001128">
    <property type="entry name" value="Cyt_P450"/>
</dbReference>
<evidence type="ECO:0000313" key="16">
    <source>
        <dbReference type="Proteomes" id="UP001431783"/>
    </source>
</evidence>
<dbReference type="EMBL" id="JARQZJ010000004">
    <property type="protein sequence ID" value="KAK9870757.1"/>
    <property type="molecule type" value="Genomic_DNA"/>
</dbReference>
<keyword evidence="16" id="KW-1185">Reference proteome</keyword>
<dbReference type="Proteomes" id="UP001431783">
    <property type="component" value="Unassembled WGS sequence"/>
</dbReference>
<keyword evidence="11 13" id="KW-0503">Monooxygenase</keyword>
<evidence type="ECO:0000256" key="9">
    <source>
        <dbReference type="ARBA" id="ARBA00023002"/>
    </source>
</evidence>
<evidence type="ECO:0000256" key="4">
    <source>
        <dbReference type="ARBA" id="ARBA00010617"/>
    </source>
</evidence>
<evidence type="ECO:0000256" key="11">
    <source>
        <dbReference type="ARBA" id="ARBA00023033"/>
    </source>
</evidence>
<evidence type="ECO:0000256" key="6">
    <source>
        <dbReference type="ARBA" id="ARBA00022723"/>
    </source>
</evidence>
<evidence type="ECO:0000313" key="15">
    <source>
        <dbReference type="EMBL" id="KAK9870757.1"/>
    </source>
</evidence>
<gene>
    <name evidence="15" type="ORF">WA026_009718</name>
</gene>
<feature type="binding site" description="axial binding residue" evidence="12">
    <location>
        <position position="442"/>
    </location>
    <ligand>
        <name>heme</name>
        <dbReference type="ChEBI" id="CHEBI:30413"/>
    </ligand>
    <ligandPart>
        <name>Fe</name>
        <dbReference type="ChEBI" id="CHEBI:18248"/>
    </ligandPart>
</feature>
<evidence type="ECO:0008006" key="17">
    <source>
        <dbReference type="Google" id="ProtNLM"/>
    </source>
</evidence>
<proteinExistence type="inferred from homology"/>
<dbReference type="GO" id="GO:0005506">
    <property type="term" value="F:iron ion binding"/>
    <property type="evidence" value="ECO:0007669"/>
    <property type="project" value="InterPro"/>
</dbReference>
<dbReference type="InterPro" id="IPR050196">
    <property type="entry name" value="Cytochrome_P450_Monoox"/>
</dbReference>
<dbReference type="Pfam" id="PF00067">
    <property type="entry name" value="p450"/>
    <property type="match status" value="1"/>
</dbReference>
<evidence type="ECO:0000256" key="2">
    <source>
        <dbReference type="ARBA" id="ARBA00004174"/>
    </source>
</evidence>
<keyword evidence="14" id="KW-0812">Transmembrane</keyword>
<name>A0AAW1TR06_9CUCU</name>
<evidence type="ECO:0000256" key="10">
    <source>
        <dbReference type="ARBA" id="ARBA00023004"/>
    </source>
</evidence>
<organism evidence="15 16">
    <name type="scientific">Henosepilachna vigintioctopunctata</name>
    <dbReference type="NCBI Taxonomy" id="420089"/>
    <lineage>
        <taxon>Eukaryota</taxon>
        <taxon>Metazoa</taxon>
        <taxon>Ecdysozoa</taxon>
        <taxon>Arthropoda</taxon>
        <taxon>Hexapoda</taxon>
        <taxon>Insecta</taxon>
        <taxon>Pterygota</taxon>
        <taxon>Neoptera</taxon>
        <taxon>Endopterygota</taxon>
        <taxon>Coleoptera</taxon>
        <taxon>Polyphaga</taxon>
        <taxon>Cucujiformia</taxon>
        <taxon>Coccinelloidea</taxon>
        <taxon>Coccinellidae</taxon>
        <taxon>Epilachninae</taxon>
        <taxon>Epilachnini</taxon>
        <taxon>Henosepilachna</taxon>
    </lineage>
</organism>
<dbReference type="GO" id="GO:0020037">
    <property type="term" value="F:heme binding"/>
    <property type="evidence" value="ECO:0007669"/>
    <property type="project" value="InterPro"/>
</dbReference>
<sequence length="497" mass="57969">MYIVGTLFLVLFFYMFIKFMRNFLYIKESVDKFPGPHPIFFLGNALDFLGDEGMINIFYGYIKQYGSIVKGRMGPLLYGLVISDFEILKHILLGKSNLSKGRFYDMTKSWLGEGLLTSEGDKWKPQRKMVNPAFSNEILKDFVTIFNSQAEVLTEKFKKLIPVETFNIHDFLSLCSLDITCETVMGVSINAQSNDSLEYVRCVKQMCSIIGNRSMSIWKMFDPLFWLSSDYQTQRKCLKIVKNHVNQVIAMRKEQRKNINKKAEEDEFGRKRKVALLDILLEYSESEMHLDQKEIEDQVHTFMFAGHDTSTTTMDFVIYELARNPKIQELAFQEQKRIFAGDRHRDVNLVDIRNMKYLDMVIKETLRLYPPVSLIGRQIDEEIKFRDVVIPNGIAIILFIYGLHRDPQLFPNPDVFNPLRFENPDDVKPFSFIPFSTGPRNCIGQKFAMYEMTVILSRLLRNFEFFPAVPEHTLDLRAEVVLTSRNGVNVKIDARRW</sequence>
<comment type="caution">
    <text evidence="15">The sequence shown here is derived from an EMBL/GenBank/DDBJ whole genome shotgun (WGS) entry which is preliminary data.</text>
</comment>
<dbReference type="GO" id="GO:0005789">
    <property type="term" value="C:endoplasmic reticulum membrane"/>
    <property type="evidence" value="ECO:0007669"/>
    <property type="project" value="UniProtKB-SubCell"/>
</dbReference>
<accession>A0AAW1TR06</accession>
<dbReference type="PRINTS" id="PR00463">
    <property type="entry name" value="EP450I"/>
</dbReference>
<keyword evidence="6 12" id="KW-0479">Metal-binding</keyword>
<dbReference type="FunFam" id="1.10.630.10:FF:000182">
    <property type="entry name" value="Cytochrome P450 3A4"/>
    <property type="match status" value="1"/>
</dbReference>
<dbReference type="InterPro" id="IPR036396">
    <property type="entry name" value="Cyt_P450_sf"/>
</dbReference>
<comment type="similarity">
    <text evidence="4 13">Belongs to the cytochrome P450 family.</text>
</comment>
<dbReference type="PROSITE" id="PS00086">
    <property type="entry name" value="CYTOCHROME_P450"/>
    <property type="match status" value="1"/>
</dbReference>
<dbReference type="AlphaFoldDB" id="A0AAW1TR06"/>
<feature type="transmembrane region" description="Helical" evidence="14">
    <location>
        <begin position="6"/>
        <end position="24"/>
    </location>
</feature>
<evidence type="ECO:0000256" key="13">
    <source>
        <dbReference type="RuleBase" id="RU000461"/>
    </source>
</evidence>
<keyword evidence="5 12" id="KW-0349">Heme</keyword>
<evidence type="ECO:0000256" key="8">
    <source>
        <dbReference type="ARBA" id="ARBA00022848"/>
    </source>
</evidence>
<comment type="subcellular location">
    <subcellularLocation>
        <location evidence="3">Endoplasmic reticulum membrane</location>
        <topology evidence="3">Peripheral membrane protein</topology>
    </subcellularLocation>
    <subcellularLocation>
        <location evidence="2">Microsome membrane</location>
        <topology evidence="2">Peripheral membrane protein</topology>
    </subcellularLocation>
</comment>